<dbReference type="Proteomes" id="UP000807342">
    <property type="component" value="Unassembled WGS sequence"/>
</dbReference>
<keyword evidence="6" id="KW-1185">Reference proteome</keyword>
<dbReference type="SUPFAM" id="SSF53335">
    <property type="entry name" value="S-adenosyl-L-methionine-dependent methyltransferases"/>
    <property type="match status" value="1"/>
</dbReference>
<dbReference type="InterPro" id="IPR051052">
    <property type="entry name" value="Diverse_substrate_MTase"/>
</dbReference>
<reference evidence="5" key="1">
    <citation type="submission" date="2020-11" db="EMBL/GenBank/DDBJ databases">
        <authorList>
            <consortium name="DOE Joint Genome Institute"/>
            <person name="Ahrendt S."/>
            <person name="Riley R."/>
            <person name="Andreopoulos W."/>
            <person name="Labutti K."/>
            <person name="Pangilinan J."/>
            <person name="Ruiz-Duenas F.J."/>
            <person name="Barrasa J.M."/>
            <person name="Sanchez-Garcia M."/>
            <person name="Camarero S."/>
            <person name="Miyauchi S."/>
            <person name="Serrano A."/>
            <person name="Linde D."/>
            <person name="Babiker R."/>
            <person name="Drula E."/>
            <person name="Ayuso-Fernandez I."/>
            <person name="Pacheco R."/>
            <person name="Padilla G."/>
            <person name="Ferreira P."/>
            <person name="Barriuso J."/>
            <person name="Kellner H."/>
            <person name="Castanera R."/>
            <person name="Alfaro M."/>
            <person name="Ramirez L."/>
            <person name="Pisabarro A.G."/>
            <person name="Kuo A."/>
            <person name="Tritt A."/>
            <person name="Lipzen A."/>
            <person name="He G."/>
            <person name="Yan M."/>
            <person name="Ng V."/>
            <person name="Cullen D."/>
            <person name="Martin F."/>
            <person name="Rosso M.-N."/>
            <person name="Henrissat B."/>
            <person name="Hibbett D."/>
            <person name="Martinez A.T."/>
            <person name="Grigoriev I.V."/>
        </authorList>
    </citation>
    <scope>NUCLEOTIDE SEQUENCE</scope>
    <source>
        <strain evidence="5">MF-IS2</strain>
    </source>
</reference>
<proteinExistence type="inferred from homology"/>
<keyword evidence="3" id="KW-0808">Transferase</keyword>
<dbReference type="EMBL" id="MU151267">
    <property type="protein sequence ID" value="KAF9446027.1"/>
    <property type="molecule type" value="Genomic_DNA"/>
</dbReference>
<comment type="caution">
    <text evidence="5">The sequence shown here is derived from an EMBL/GenBank/DDBJ whole genome shotgun (WGS) entry which is preliminary data.</text>
</comment>
<keyword evidence="2 5" id="KW-0489">Methyltransferase</keyword>
<sequence>MSTFAKSTFNASVYSASRPLYPTQLYDYIFNYHRHKPNAEWNRAIDLGCGTGQAMAQLHPFREIIGIDPSENMIKAAVANRAFFPASSTGVGVGITDTDHKFQFRRGSAENLISAGIENESVDLVIAAQACHWFDWSKMWPEMERVLRVGGTAAFWAYSEFRLPDYPSATPIIMEYARGSDPFKSLGPYWERPGRAIYESYLMDIPSPDQVQQVTRLSNEERVFFAGPYHTETLPVSQTLPIIMRKEMRWRDLLGFLRTWSSVSKYHELYLEDKVRAHDGRFPEDLEIGWETEVQDIEVGGGDIVVRFWKDLRSAALDGKGEEAEVGADDLLVVEWPLALIIVSKM</sequence>
<dbReference type="PANTHER" id="PTHR44942:SF4">
    <property type="entry name" value="METHYLTRANSFERASE TYPE 11 DOMAIN-CONTAINING PROTEIN"/>
    <property type="match status" value="1"/>
</dbReference>
<evidence type="ECO:0000313" key="6">
    <source>
        <dbReference type="Proteomes" id="UP000807342"/>
    </source>
</evidence>
<dbReference type="OrthoDB" id="10027013at2759"/>
<dbReference type="InterPro" id="IPR013216">
    <property type="entry name" value="Methyltransf_11"/>
</dbReference>
<evidence type="ECO:0000259" key="4">
    <source>
        <dbReference type="Pfam" id="PF08241"/>
    </source>
</evidence>
<evidence type="ECO:0000256" key="2">
    <source>
        <dbReference type="ARBA" id="ARBA00022603"/>
    </source>
</evidence>
<feature type="domain" description="Methyltransferase type 11" evidence="4">
    <location>
        <begin position="46"/>
        <end position="155"/>
    </location>
</feature>
<dbReference type="Gene3D" id="3.40.50.150">
    <property type="entry name" value="Vaccinia Virus protein VP39"/>
    <property type="match status" value="1"/>
</dbReference>
<dbReference type="GO" id="GO:0008757">
    <property type="term" value="F:S-adenosylmethionine-dependent methyltransferase activity"/>
    <property type="evidence" value="ECO:0007669"/>
    <property type="project" value="InterPro"/>
</dbReference>
<dbReference type="PANTHER" id="PTHR44942">
    <property type="entry name" value="METHYLTRANSF_11 DOMAIN-CONTAINING PROTEIN"/>
    <property type="match status" value="1"/>
</dbReference>
<dbReference type="GO" id="GO:0032259">
    <property type="term" value="P:methylation"/>
    <property type="evidence" value="ECO:0007669"/>
    <property type="project" value="UniProtKB-KW"/>
</dbReference>
<organism evidence="5 6">
    <name type="scientific">Macrolepiota fuliginosa MF-IS2</name>
    <dbReference type="NCBI Taxonomy" id="1400762"/>
    <lineage>
        <taxon>Eukaryota</taxon>
        <taxon>Fungi</taxon>
        <taxon>Dikarya</taxon>
        <taxon>Basidiomycota</taxon>
        <taxon>Agaricomycotina</taxon>
        <taxon>Agaricomycetes</taxon>
        <taxon>Agaricomycetidae</taxon>
        <taxon>Agaricales</taxon>
        <taxon>Agaricineae</taxon>
        <taxon>Agaricaceae</taxon>
        <taxon>Macrolepiota</taxon>
    </lineage>
</organism>
<name>A0A9P5X7I1_9AGAR</name>
<evidence type="ECO:0000256" key="3">
    <source>
        <dbReference type="ARBA" id="ARBA00022679"/>
    </source>
</evidence>
<dbReference type="InterPro" id="IPR029063">
    <property type="entry name" value="SAM-dependent_MTases_sf"/>
</dbReference>
<comment type="similarity">
    <text evidence="1">Belongs to the methyltransferase superfamily.</text>
</comment>
<evidence type="ECO:0000256" key="1">
    <source>
        <dbReference type="ARBA" id="ARBA00008361"/>
    </source>
</evidence>
<protein>
    <submittedName>
        <fullName evidence="5">S-adenosyl-L-methionine-dependent methyltransferase</fullName>
    </submittedName>
</protein>
<evidence type="ECO:0000313" key="5">
    <source>
        <dbReference type="EMBL" id="KAF9446027.1"/>
    </source>
</evidence>
<dbReference type="Pfam" id="PF08241">
    <property type="entry name" value="Methyltransf_11"/>
    <property type="match status" value="1"/>
</dbReference>
<dbReference type="AlphaFoldDB" id="A0A9P5X7I1"/>
<accession>A0A9P5X7I1</accession>
<dbReference type="CDD" id="cd02440">
    <property type="entry name" value="AdoMet_MTases"/>
    <property type="match status" value="1"/>
</dbReference>
<gene>
    <name evidence="5" type="ORF">P691DRAFT_709343</name>
</gene>